<comment type="caution">
    <text evidence="2">The sequence shown here is derived from an EMBL/GenBank/DDBJ whole genome shotgun (WGS) entry which is preliminary data.</text>
</comment>
<dbReference type="GO" id="GO:0005576">
    <property type="term" value="C:extracellular region"/>
    <property type="evidence" value="ECO:0007669"/>
    <property type="project" value="InterPro"/>
</dbReference>
<sequence>MIVRICLLVCTVGASVGVYTTISSKANNVTFKYTNGVEGESDLHHCAPHEVCNVVHDRFWMPSLTERLCHCANGRECPWQWTKTLDNSTVSLNNRSVLKVHQRYRDAKVAELETCAHRQEAATVHGEGDTSNNYIIPYNVTVNCACPQTHYWKLQRYTYAESGLVQVFKCVRKRMCEALEFCGYIRADLYSTYYRCTCPERHFCIFKNTIRVNVQELLYSGPAYMAYCYRL</sequence>
<keyword evidence="1" id="KW-0732">Signal</keyword>
<organism evidence="2 3">
    <name type="scientific">Ooceraea biroi</name>
    <name type="common">Clonal raider ant</name>
    <name type="synonym">Cerapachys biroi</name>
    <dbReference type="NCBI Taxonomy" id="2015173"/>
    <lineage>
        <taxon>Eukaryota</taxon>
        <taxon>Metazoa</taxon>
        <taxon>Ecdysozoa</taxon>
        <taxon>Arthropoda</taxon>
        <taxon>Hexapoda</taxon>
        <taxon>Insecta</taxon>
        <taxon>Pterygota</taxon>
        <taxon>Neoptera</taxon>
        <taxon>Endopterygota</taxon>
        <taxon>Hymenoptera</taxon>
        <taxon>Apocrita</taxon>
        <taxon>Aculeata</taxon>
        <taxon>Formicoidea</taxon>
        <taxon>Formicidae</taxon>
        <taxon>Dorylinae</taxon>
        <taxon>Ooceraea</taxon>
    </lineage>
</organism>
<dbReference type="GO" id="GO:0007586">
    <property type="term" value="P:digestion"/>
    <property type="evidence" value="ECO:0007669"/>
    <property type="project" value="InterPro"/>
</dbReference>
<dbReference type="AlphaFoldDB" id="A0A3L8D715"/>
<dbReference type="Proteomes" id="UP000279307">
    <property type="component" value="Chromosome 12"/>
</dbReference>
<proteinExistence type="predicted"/>
<evidence type="ECO:0000313" key="2">
    <source>
        <dbReference type="EMBL" id="RLU16277.1"/>
    </source>
</evidence>
<dbReference type="Gene3D" id="2.20.20.160">
    <property type="match status" value="1"/>
</dbReference>
<accession>A0A3L8D715</accession>
<gene>
    <name evidence="2" type="ORF">DMN91_012037</name>
</gene>
<dbReference type="GO" id="GO:0008047">
    <property type="term" value="F:enzyme activator activity"/>
    <property type="evidence" value="ECO:0007669"/>
    <property type="project" value="InterPro"/>
</dbReference>
<name>A0A3L8D715_OOCBI</name>
<evidence type="ECO:0000256" key="1">
    <source>
        <dbReference type="SAM" id="SignalP"/>
    </source>
</evidence>
<dbReference type="EMBL" id="QOIP01000012">
    <property type="protein sequence ID" value="RLU16277.1"/>
    <property type="molecule type" value="Genomic_DNA"/>
</dbReference>
<protein>
    <submittedName>
        <fullName evidence="2">Uncharacterized protein</fullName>
    </submittedName>
</protein>
<feature type="chain" id="PRO_5017966940" evidence="1">
    <location>
        <begin position="18"/>
        <end position="231"/>
    </location>
</feature>
<dbReference type="PROSITE" id="PS00121">
    <property type="entry name" value="COLIPASE_1"/>
    <property type="match status" value="1"/>
</dbReference>
<feature type="signal peptide" evidence="1">
    <location>
        <begin position="1"/>
        <end position="17"/>
    </location>
</feature>
<evidence type="ECO:0000313" key="3">
    <source>
        <dbReference type="Proteomes" id="UP000279307"/>
    </source>
</evidence>
<dbReference type="OrthoDB" id="121932at2759"/>
<dbReference type="GO" id="GO:0016042">
    <property type="term" value="P:lipid catabolic process"/>
    <property type="evidence" value="ECO:0007669"/>
    <property type="project" value="InterPro"/>
</dbReference>
<dbReference type="InterPro" id="IPR017915">
    <property type="entry name" value="Colipase_CS"/>
</dbReference>
<reference evidence="2 3" key="1">
    <citation type="journal article" date="2018" name="Genome Res.">
        <title>The genomic architecture and molecular evolution of ant odorant receptors.</title>
        <authorList>
            <person name="McKenzie S.K."/>
            <person name="Kronauer D.J.C."/>
        </authorList>
    </citation>
    <scope>NUCLEOTIDE SEQUENCE [LARGE SCALE GENOMIC DNA]</scope>
    <source>
        <strain evidence="2">Clonal line C1</strain>
    </source>
</reference>